<comment type="function">
    <text evidence="4">Involved in the assembly of lipopolysaccharide (LPS). Required for the translocation of LPS from the inner membrane to the outer membrane. May form a bridge between the inner membrane and the outer membrane, via interactions with LptC and LptD, thereby facilitating LPS transfer across the periplasm.</text>
</comment>
<evidence type="ECO:0000256" key="4">
    <source>
        <dbReference type="HAMAP-Rule" id="MF_01914"/>
    </source>
</evidence>
<gene>
    <name evidence="4 7" type="primary">lptA</name>
    <name evidence="7" type="ORF">DCR58_04855</name>
</gene>
<accession>A0A348WNI8</accession>
<evidence type="ECO:0000256" key="1">
    <source>
        <dbReference type="ARBA" id="ARBA00022448"/>
    </source>
</evidence>
<dbReference type="GO" id="GO:0001530">
    <property type="term" value="F:lipopolysaccharide binding"/>
    <property type="evidence" value="ECO:0007669"/>
    <property type="project" value="InterPro"/>
</dbReference>
<sequence length="180" mass="19773" precursor="true">MLKRFLILASLAAVSQLAVAQGESDFEKPIEVSAGHEHFDIKNNQLLLTDNVIVTQGSLRIEADRLEASGGEAKDQADTFVAHGRPAVYTQLLENGTEISAEADQITYFQSQGRIELKGNAQITQGSSLSRGDTIVYDLTNQHVSARGSKESGERVTTIFNPNKQSEKEQPETEQQQKEQ</sequence>
<keyword evidence="1 4" id="KW-0813">Transport</keyword>
<comment type="similarity">
    <text evidence="4">Belongs to the LptA family.</text>
</comment>
<dbReference type="NCBIfam" id="TIGR03002">
    <property type="entry name" value="outer_YhbN_LptA"/>
    <property type="match status" value="1"/>
</dbReference>
<dbReference type="RefSeq" id="WP_006956865.1">
    <property type="nucleotide sequence ID" value="NZ_DAIRLQ010000001.1"/>
</dbReference>
<dbReference type="InterPro" id="IPR014340">
    <property type="entry name" value="LptA"/>
</dbReference>
<dbReference type="GO" id="GO:0015920">
    <property type="term" value="P:lipopolysaccharide transport"/>
    <property type="evidence" value="ECO:0007669"/>
    <property type="project" value="UniProtKB-UniRule"/>
</dbReference>
<comment type="caution">
    <text evidence="7">The sequence shown here is derived from an EMBL/GenBank/DDBJ whole genome shotgun (WGS) entry which is preliminary data.</text>
</comment>
<evidence type="ECO:0000313" key="7">
    <source>
        <dbReference type="EMBL" id="HAR56100.1"/>
    </source>
</evidence>
<dbReference type="InterPro" id="IPR005653">
    <property type="entry name" value="OstA-like_N"/>
</dbReference>
<evidence type="ECO:0000259" key="6">
    <source>
        <dbReference type="Pfam" id="PF03968"/>
    </source>
</evidence>
<evidence type="ECO:0000313" key="8">
    <source>
        <dbReference type="Proteomes" id="UP000262878"/>
    </source>
</evidence>
<dbReference type="HAMAP" id="MF_01914">
    <property type="entry name" value="LPS_assembly_LptA"/>
    <property type="match status" value="1"/>
</dbReference>
<dbReference type="Pfam" id="PF03968">
    <property type="entry name" value="LptD_N"/>
    <property type="match status" value="1"/>
</dbReference>
<dbReference type="GO" id="GO:0030288">
    <property type="term" value="C:outer membrane-bounded periplasmic space"/>
    <property type="evidence" value="ECO:0007669"/>
    <property type="project" value="TreeGrafter"/>
</dbReference>
<evidence type="ECO:0000256" key="3">
    <source>
        <dbReference type="ARBA" id="ARBA00022764"/>
    </source>
</evidence>
<dbReference type="InterPro" id="IPR052037">
    <property type="entry name" value="LPS_export_LptA"/>
</dbReference>
<dbReference type="GO" id="GO:0043165">
    <property type="term" value="P:Gram-negative-bacterium-type cell outer membrane assembly"/>
    <property type="evidence" value="ECO:0007669"/>
    <property type="project" value="UniProtKB-UniRule"/>
</dbReference>
<keyword evidence="3 4" id="KW-0574">Periplasm</keyword>
<dbReference type="STRING" id="314276.OS145_05405"/>
<comment type="subcellular location">
    <subcellularLocation>
        <location evidence="4">Periplasm</location>
    </subcellularLocation>
</comment>
<name>A0A348WNI8_9GAMM</name>
<evidence type="ECO:0000256" key="5">
    <source>
        <dbReference type="SAM" id="MobiDB-lite"/>
    </source>
</evidence>
<dbReference type="AlphaFoldDB" id="A0A348WNI8"/>
<feature type="chain" id="PRO_5017090474" description="Lipopolysaccharide export system protein LptA" evidence="4">
    <location>
        <begin position="21"/>
        <end position="180"/>
    </location>
</feature>
<dbReference type="Proteomes" id="UP000262878">
    <property type="component" value="Unassembled WGS sequence"/>
</dbReference>
<feature type="signal peptide" evidence="4">
    <location>
        <begin position="1"/>
        <end position="20"/>
    </location>
</feature>
<dbReference type="EMBL" id="DMUP01000108">
    <property type="protein sequence ID" value="HAR56100.1"/>
    <property type="molecule type" value="Genomic_DNA"/>
</dbReference>
<reference evidence="7 8" key="1">
    <citation type="journal article" date="2018" name="Nat. Biotechnol.">
        <title>A standardized bacterial taxonomy based on genome phylogeny substantially revises the tree of life.</title>
        <authorList>
            <person name="Parks D.H."/>
            <person name="Chuvochina M."/>
            <person name="Waite D.W."/>
            <person name="Rinke C."/>
            <person name="Skarshewski A."/>
            <person name="Chaumeil P.A."/>
            <person name="Hugenholtz P."/>
        </authorList>
    </citation>
    <scope>NUCLEOTIDE SEQUENCE [LARGE SCALE GENOMIC DNA]</scope>
    <source>
        <strain evidence="7">UBA9360</strain>
    </source>
</reference>
<keyword evidence="2 4" id="KW-0732">Signal</keyword>
<dbReference type="PANTHER" id="PTHR36504">
    <property type="entry name" value="LIPOPOLYSACCHARIDE EXPORT SYSTEM PROTEIN LPTA"/>
    <property type="match status" value="1"/>
</dbReference>
<proteinExistence type="inferred from homology"/>
<feature type="compositionally biased region" description="Basic and acidic residues" evidence="5">
    <location>
        <begin position="165"/>
        <end position="180"/>
    </location>
</feature>
<dbReference type="GO" id="GO:0017089">
    <property type="term" value="F:glycolipid transfer activity"/>
    <property type="evidence" value="ECO:0007669"/>
    <property type="project" value="TreeGrafter"/>
</dbReference>
<protein>
    <recommendedName>
        <fullName evidence="4">Lipopolysaccharide export system protein LptA</fullName>
    </recommendedName>
</protein>
<evidence type="ECO:0000256" key="2">
    <source>
        <dbReference type="ARBA" id="ARBA00022729"/>
    </source>
</evidence>
<feature type="domain" description="Organic solvent tolerance-like N-terminal" evidence="6">
    <location>
        <begin position="31"/>
        <end position="142"/>
    </location>
</feature>
<comment type="subunit">
    <text evidence="4">Component of the lipopolysaccharide transport and assembly complex.</text>
</comment>
<dbReference type="PANTHER" id="PTHR36504:SF1">
    <property type="entry name" value="LIPOPOLYSACCHARIDE EXPORT SYSTEM PROTEIN LPTA"/>
    <property type="match status" value="1"/>
</dbReference>
<dbReference type="GO" id="GO:0009279">
    <property type="term" value="C:cell outer membrane"/>
    <property type="evidence" value="ECO:0007669"/>
    <property type="project" value="TreeGrafter"/>
</dbReference>
<dbReference type="Gene3D" id="2.60.450.10">
    <property type="entry name" value="Lipopolysaccharide (LPS) transport protein A like domain"/>
    <property type="match status" value="1"/>
</dbReference>
<feature type="region of interest" description="Disordered" evidence="5">
    <location>
        <begin position="145"/>
        <end position="180"/>
    </location>
</feature>
<organism evidence="7 8">
    <name type="scientific">Idiomarina baltica</name>
    <dbReference type="NCBI Taxonomy" id="190892"/>
    <lineage>
        <taxon>Bacteria</taxon>
        <taxon>Pseudomonadati</taxon>
        <taxon>Pseudomonadota</taxon>
        <taxon>Gammaproteobacteria</taxon>
        <taxon>Alteromonadales</taxon>
        <taxon>Idiomarinaceae</taxon>
        <taxon>Idiomarina</taxon>
    </lineage>
</organism>